<feature type="active site" description="Proton acceptor" evidence="8">
    <location>
        <position position="653"/>
    </location>
</feature>
<dbReference type="Pfam" id="PF05199">
    <property type="entry name" value="GMC_oxred_C"/>
    <property type="match status" value="2"/>
</dbReference>
<dbReference type="SUPFAM" id="SSF51905">
    <property type="entry name" value="FAD/NAD(P)-binding domain"/>
    <property type="match status" value="1"/>
</dbReference>
<dbReference type="Gene3D" id="3.50.50.60">
    <property type="entry name" value="FAD/NAD(P)-binding domain"/>
    <property type="match status" value="1"/>
</dbReference>
<evidence type="ECO:0000256" key="1">
    <source>
        <dbReference type="ARBA" id="ARBA00001974"/>
    </source>
</evidence>
<proteinExistence type="inferred from homology"/>
<evidence type="ECO:0000256" key="2">
    <source>
        <dbReference type="ARBA" id="ARBA00010790"/>
    </source>
</evidence>
<organism evidence="13 14">
    <name type="scientific">Lentinula guzmanii</name>
    <dbReference type="NCBI Taxonomy" id="2804957"/>
    <lineage>
        <taxon>Eukaryota</taxon>
        <taxon>Fungi</taxon>
        <taxon>Dikarya</taxon>
        <taxon>Basidiomycota</taxon>
        <taxon>Agaricomycotina</taxon>
        <taxon>Agaricomycetes</taxon>
        <taxon>Agaricomycetidae</taxon>
        <taxon>Agaricales</taxon>
        <taxon>Marasmiineae</taxon>
        <taxon>Omphalotaceae</taxon>
        <taxon>Lentinula</taxon>
    </lineage>
</organism>
<accession>A0AA38JPF3</accession>
<dbReference type="Pfam" id="PF00732">
    <property type="entry name" value="GMC_oxred_N"/>
    <property type="match status" value="1"/>
</dbReference>
<dbReference type="InterPro" id="IPR012132">
    <property type="entry name" value="GMC_OxRdtase"/>
</dbReference>
<comment type="cofactor">
    <cofactor evidence="1 9">
        <name>FAD</name>
        <dbReference type="ChEBI" id="CHEBI:57692"/>
    </cofactor>
</comment>
<dbReference type="PANTHER" id="PTHR11552">
    <property type="entry name" value="GLUCOSE-METHANOL-CHOLINE GMC OXIDOREDUCTASE"/>
    <property type="match status" value="1"/>
</dbReference>
<comment type="similarity">
    <text evidence="2 10">Belongs to the GMC oxidoreductase family.</text>
</comment>
<evidence type="ECO:0000256" key="4">
    <source>
        <dbReference type="ARBA" id="ARBA00022729"/>
    </source>
</evidence>
<evidence type="ECO:0000259" key="12">
    <source>
        <dbReference type="PROSITE" id="PS00624"/>
    </source>
</evidence>
<name>A0AA38JPF3_9AGAR</name>
<reference evidence="13" key="1">
    <citation type="submission" date="2022-08" db="EMBL/GenBank/DDBJ databases">
        <authorList>
            <consortium name="DOE Joint Genome Institute"/>
            <person name="Min B."/>
            <person name="Sierra-Patev S."/>
            <person name="Naranjo-Ortiz M."/>
            <person name="Looney B."/>
            <person name="Konkel Z."/>
            <person name="Slot J.C."/>
            <person name="Sakamoto Y."/>
            <person name="Steenwyk J.L."/>
            <person name="Rokas A."/>
            <person name="Carro J."/>
            <person name="Camarero S."/>
            <person name="Ferreira P."/>
            <person name="Molpeceres G."/>
            <person name="Ruiz-duenas F.J."/>
            <person name="Serrano A."/>
            <person name="Henrissat B."/>
            <person name="Drula E."/>
            <person name="Hughes K.W."/>
            <person name="Mata J.L."/>
            <person name="Ishikawa N.K."/>
            <person name="Vargas-Isla R."/>
            <person name="Ushijima S."/>
            <person name="Smith C.A."/>
            <person name="Ahrendt S."/>
            <person name="Andreopoulos W."/>
            <person name="He G."/>
            <person name="LaButti K."/>
            <person name="Lipzen A."/>
            <person name="Ng V."/>
            <person name="Riley R."/>
            <person name="Sandor L."/>
            <person name="Barry K."/>
            <person name="Martinez A.T."/>
            <person name="Xiao Y."/>
            <person name="Gibbons J.G."/>
            <person name="Terashima K."/>
            <person name="Hibbett D.S."/>
            <person name="Grigoriev I.V."/>
        </authorList>
    </citation>
    <scope>NUCLEOTIDE SEQUENCE</scope>
    <source>
        <strain evidence="13">ET3784</strain>
    </source>
</reference>
<dbReference type="PROSITE" id="PS00624">
    <property type="entry name" value="GMC_OXRED_2"/>
    <property type="match status" value="1"/>
</dbReference>
<dbReference type="PROSITE" id="PS00623">
    <property type="entry name" value="GMC_OXRED_1"/>
    <property type="match status" value="1"/>
</dbReference>
<dbReference type="AlphaFoldDB" id="A0AA38JPF3"/>
<reference evidence="13" key="2">
    <citation type="journal article" date="2023" name="Proc. Natl. Acad. Sci. U.S.A.">
        <title>A global phylogenomic analysis of the shiitake genus Lentinula.</title>
        <authorList>
            <person name="Sierra-Patev S."/>
            <person name="Min B."/>
            <person name="Naranjo-Ortiz M."/>
            <person name="Looney B."/>
            <person name="Konkel Z."/>
            <person name="Slot J.C."/>
            <person name="Sakamoto Y."/>
            <person name="Steenwyk J.L."/>
            <person name="Rokas A."/>
            <person name="Carro J."/>
            <person name="Camarero S."/>
            <person name="Ferreira P."/>
            <person name="Molpeceres G."/>
            <person name="Ruiz-Duenas F.J."/>
            <person name="Serrano A."/>
            <person name="Henrissat B."/>
            <person name="Drula E."/>
            <person name="Hughes K.W."/>
            <person name="Mata J.L."/>
            <person name="Ishikawa N.K."/>
            <person name="Vargas-Isla R."/>
            <person name="Ushijima S."/>
            <person name="Smith C.A."/>
            <person name="Donoghue J."/>
            <person name="Ahrendt S."/>
            <person name="Andreopoulos W."/>
            <person name="He G."/>
            <person name="LaButti K."/>
            <person name="Lipzen A."/>
            <person name="Ng V."/>
            <person name="Riley R."/>
            <person name="Sandor L."/>
            <person name="Barry K."/>
            <person name="Martinez A.T."/>
            <person name="Xiao Y."/>
            <person name="Gibbons J.G."/>
            <person name="Terashima K."/>
            <person name="Grigoriev I.V."/>
            <person name="Hibbett D."/>
        </authorList>
    </citation>
    <scope>NUCLEOTIDE SEQUENCE</scope>
    <source>
        <strain evidence="13">ET3784</strain>
    </source>
</reference>
<dbReference type="SUPFAM" id="SSF54373">
    <property type="entry name" value="FAD-linked reductases, C-terminal domain"/>
    <property type="match status" value="1"/>
</dbReference>
<dbReference type="Proteomes" id="UP001176059">
    <property type="component" value="Unassembled WGS sequence"/>
</dbReference>
<feature type="domain" description="Glucose-methanol-choline oxidoreductase N-terminal" evidence="11">
    <location>
        <begin position="117"/>
        <end position="140"/>
    </location>
</feature>
<gene>
    <name evidence="13" type="ORF">DFJ43DRAFT_1153554</name>
</gene>
<feature type="domain" description="Glucose-methanol-choline oxidoreductase N-terminal" evidence="12">
    <location>
        <begin position="324"/>
        <end position="338"/>
    </location>
</feature>
<evidence type="ECO:0000256" key="10">
    <source>
        <dbReference type="RuleBase" id="RU003968"/>
    </source>
</evidence>
<comment type="caution">
    <text evidence="13">The sequence shown here is derived from an EMBL/GenBank/DDBJ whole genome shotgun (WGS) entry which is preliminary data.</text>
</comment>
<feature type="active site" description="Proton donor" evidence="8">
    <location>
        <position position="610"/>
    </location>
</feature>
<dbReference type="GO" id="GO:0050660">
    <property type="term" value="F:flavin adenine dinucleotide binding"/>
    <property type="evidence" value="ECO:0007669"/>
    <property type="project" value="InterPro"/>
</dbReference>
<evidence type="ECO:0000256" key="8">
    <source>
        <dbReference type="PIRSR" id="PIRSR000137-1"/>
    </source>
</evidence>
<dbReference type="InterPro" id="IPR000172">
    <property type="entry name" value="GMC_OxRdtase_N"/>
</dbReference>
<keyword evidence="3 10" id="KW-0285">Flavoprotein</keyword>
<evidence type="ECO:0000256" key="7">
    <source>
        <dbReference type="ARBA" id="ARBA00023180"/>
    </source>
</evidence>
<evidence type="ECO:0000256" key="9">
    <source>
        <dbReference type="PIRSR" id="PIRSR000137-2"/>
    </source>
</evidence>
<evidence type="ECO:0000256" key="6">
    <source>
        <dbReference type="ARBA" id="ARBA00023002"/>
    </source>
</evidence>
<evidence type="ECO:0000256" key="5">
    <source>
        <dbReference type="ARBA" id="ARBA00022827"/>
    </source>
</evidence>
<dbReference type="InterPro" id="IPR007867">
    <property type="entry name" value="GMC_OxRtase_C"/>
</dbReference>
<dbReference type="GO" id="GO:0016614">
    <property type="term" value="F:oxidoreductase activity, acting on CH-OH group of donors"/>
    <property type="evidence" value="ECO:0007669"/>
    <property type="project" value="InterPro"/>
</dbReference>
<sequence length="675" mass="73526">MASLPSASHGLHSADKFCTLTFDYLVIGGGNAGLPIAARLSENPDVIVGVLEAGTVVEDPVIDVPSLSMFDPHLFYLLIPPVSGNVGAAIGRPEFDYCLSTEPQLTASQRNIALARGKMLGGSTGINYTVWDRASSAEYDTLGRLLDPADQHEWCWDSLLPYLTKVEDASSISEAGDTFPGFSRSEEDVFRSGVPFEKSVGMKGAVKTSYNSLWADVTQPYIQGWNTLGVPTNANPYGGNKSGVYNLRRAIDIEKGKRVHASVAYFKPASHRKNLKVLLGAQAARLIFDTSASHEDIRVTGVEFIVDGKTFVANARKEVILSAGTVQTPQILELSGIGDAKFLEAHNIECIIDLPSVGENVTEHVFIPTQYLAKEGTKTFDEFRNNPQFLAEQTALYEATGRGWFAAADANACFNSIETVSRINGNDTLKSAISALKEQIALETKNGTLSHVQQAQFDIQLELLEKKQTATLETFHMSKGIVAVEPGQSYLALFSGIQHPFSRGSIHTRFMDPLKPSVHDSLNPPILDPKLLSNNFDVALLLAGYRLMEKLVNTEPMKKIVQHQTLPPIILSEDEHVEAFIRQAAQPGLHIMGGQFLVWSLVHHLRLLPHYAGSAIMASRELGGVVDARLKVYGTRNLRIVDASIIPVPLACHVQATIYAIAEKAADMIIADKSV</sequence>
<dbReference type="Gene3D" id="3.30.560.10">
    <property type="entry name" value="Glucose Oxidase, domain 3"/>
    <property type="match status" value="1"/>
</dbReference>
<dbReference type="PANTHER" id="PTHR11552:SF201">
    <property type="entry name" value="GLUCOSE-METHANOL-CHOLINE OXIDOREDUCTASE N-TERMINAL DOMAIN-CONTAINING PROTEIN"/>
    <property type="match status" value="1"/>
</dbReference>
<keyword evidence="7" id="KW-0325">Glycoprotein</keyword>
<feature type="binding site" evidence="9">
    <location>
        <begin position="127"/>
        <end position="130"/>
    </location>
    <ligand>
        <name>FAD</name>
        <dbReference type="ChEBI" id="CHEBI:57692"/>
    </ligand>
</feature>
<protein>
    <recommendedName>
        <fullName evidence="11 12">Glucose-methanol-choline oxidoreductase N-terminal domain-containing protein</fullName>
    </recommendedName>
</protein>
<keyword evidence="4" id="KW-0732">Signal</keyword>
<keyword evidence="14" id="KW-1185">Reference proteome</keyword>
<evidence type="ECO:0000313" key="13">
    <source>
        <dbReference type="EMBL" id="KAJ3733191.1"/>
    </source>
</evidence>
<evidence type="ECO:0000256" key="3">
    <source>
        <dbReference type="ARBA" id="ARBA00022630"/>
    </source>
</evidence>
<keyword evidence="5 9" id="KW-0274">FAD</keyword>
<keyword evidence="6" id="KW-0560">Oxidoreductase</keyword>
<evidence type="ECO:0000259" key="11">
    <source>
        <dbReference type="PROSITE" id="PS00623"/>
    </source>
</evidence>
<dbReference type="InterPro" id="IPR036188">
    <property type="entry name" value="FAD/NAD-bd_sf"/>
</dbReference>
<dbReference type="PIRSF" id="PIRSF000137">
    <property type="entry name" value="Alcohol_oxidase"/>
    <property type="match status" value="1"/>
</dbReference>
<dbReference type="EMBL" id="JANVFO010000019">
    <property type="protein sequence ID" value="KAJ3733191.1"/>
    <property type="molecule type" value="Genomic_DNA"/>
</dbReference>
<evidence type="ECO:0000313" key="14">
    <source>
        <dbReference type="Proteomes" id="UP001176059"/>
    </source>
</evidence>